<evidence type="ECO:0000313" key="2">
    <source>
        <dbReference type="EMBL" id="CAJ1940455.1"/>
    </source>
</evidence>
<dbReference type="Gramene" id="rna-AYBTSS11_LOCUS9707">
    <property type="protein sequence ID" value="CAJ1940455.1"/>
    <property type="gene ID" value="gene-AYBTSS11_LOCUS9707"/>
</dbReference>
<organism evidence="2 3">
    <name type="scientific">Sphenostylis stenocarpa</name>
    <dbReference type="NCBI Taxonomy" id="92480"/>
    <lineage>
        <taxon>Eukaryota</taxon>
        <taxon>Viridiplantae</taxon>
        <taxon>Streptophyta</taxon>
        <taxon>Embryophyta</taxon>
        <taxon>Tracheophyta</taxon>
        <taxon>Spermatophyta</taxon>
        <taxon>Magnoliopsida</taxon>
        <taxon>eudicotyledons</taxon>
        <taxon>Gunneridae</taxon>
        <taxon>Pentapetalae</taxon>
        <taxon>rosids</taxon>
        <taxon>fabids</taxon>
        <taxon>Fabales</taxon>
        <taxon>Fabaceae</taxon>
        <taxon>Papilionoideae</taxon>
        <taxon>50 kb inversion clade</taxon>
        <taxon>NPAAA clade</taxon>
        <taxon>indigoferoid/millettioid clade</taxon>
        <taxon>Phaseoleae</taxon>
        <taxon>Sphenostylis</taxon>
    </lineage>
</organism>
<dbReference type="AlphaFoldDB" id="A0AA86V800"/>
<keyword evidence="1" id="KW-0472">Membrane</keyword>
<dbReference type="EMBL" id="OY731400">
    <property type="protein sequence ID" value="CAJ1940455.1"/>
    <property type="molecule type" value="Genomic_DNA"/>
</dbReference>
<keyword evidence="1" id="KW-0812">Transmembrane</keyword>
<sequence length="58" mass="6941">MAPATQILFLIHVTTIIYLFSYCLRHFHLYASTPLQPLRIALYFPFLEEIRKNVKFLQ</sequence>
<evidence type="ECO:0000313" key="3">
    <source>
        <dbReference type="Proteomes" id="UP001189624"/>
    </source>
</evidence>
<proteinExistence type="predicted"/>
<reference evidence="2" key="1">
    <citation type="submission" date="2023-10" db="EMBL/GenBank/DDBJ databases">
        <authorList>
            <person name="Domelevo Entfellner J.-B."/>
        </authorList>
    </citation>
    <scope>NUCLEOTIDE SEQUENCE</scope>
</reference>
<evidence type="ECO:0000256" key="1">
    <source>
        <dbReference type="SAM" id="Phobius"/>
    </source>
</evidence>
<name>A0AA86V800_9FABA</name>
<protein>
    <submittedName>
        <fullName evidence="2">Uncharacterized protein</fullName>
    </submittedName>
</protein>
<feature type="transmembrane region" description="Helical" evidence="1">
    <location>
        <begin position="6"/>
        <end position="24"/>
    </location>
</feature>
<keyword evidence="1" id="KW-1133">Transmembrane helix</keyword>
<accession>A0AA86V800</accession>
<gene>
    <name evidence="2" type="ORF">AYBTSS11_LOCUS9707</name>
</gene>
<dbReference type="Proteomes" id="UP001189624">
    <property type="component" value="Chromosome 3"/>
</dbReference>
<keyword evidence="3" id="KW-1185">Reference proteome</keyword>